<dbReference type="AlphaFoldDB" id="A0A914DMI6"/>
<feature type="region of interest" description="Disordered" evidence="1">
    <location>
        <begin position="32"/>
        <end position="73"/>
    </location>
</feature>
<evidence type="ECO:0000313" key="3">
    <source>
        <dbReference type="WBParaSite" id="ACRNAN_scaffold3247.g12478.t1"/>
    </source>
</evidence>
<evidence type="ECO:0000313" key="2">
    <source>
        <dbReference type="Proteomes" id="UP000887540"/>
    </source>
</evidence>
<dbReference type="WBParaSite" id="ACRNAN_scaffold3247.g12478.t1">
    <property type="protein sequence ID" value="ACRNAN_scaffold3247.g12478.t1"/>
    <property type="gene ID" value="ACRNAN_scaffold3247.g12478"/>
</dbReference>
<evidence type="ECO:0000256" key="1">
    <source>
        <dbReference type="SAM" id="MobiDB-lite"/>
    </source>
</evidence>
<protein>
    <submittedName>
        <fullName evidence="3">Uncharacterized protein</fullName>
    </submittedName>
</protein>
<accession>A0A914DMI6</accession>
<keyword evidence="2" id="KW-1185">Reference proteome</keyword>
<reference evidence="3" key="1">
    <citation type="submission" date="2022-11" db="UniProtKB">
        <authorList>
            <consortium name="WormBaseParasite"/>
        </authorList>
    </citation>
    <scope>IDENTIFICATION</scope>
</reference>
<name>A0A914DMI6_9BILA</name>
<dbReference type="Proteomes" id="UP000887540">
    <property type="component" value="Unplaced"/>
</dbReference>
<sequence>MNFARRSFLATTLAGQKDLPTAILLHQAMGPSTSRGLVSEAIPEESRCTSMQPEHDSSDSSLHASIPDIKSTP</sequence>
<proteinExistence type="predicted"/>
<organism evidence="2 3">
    <name type="scientific">Acrobeloides nanus</name>
    <dbReference type="NCBI Taxonomy" id="290746"/>
    <lineage>
        <taxon>Eukaryota</taxon>
        <taxon>Metazoa</taxon>
        <taxon>Ecdysozoa</taxon>
        <taxon>Nematoda</taxon>
        <taxon>Chromadorea</taxon>
        <taxon>Rhabditida</taxon>
        <taxon>Tylenchina</taxon>
        <taxon>Cephalobomorpha</taxon>
        <taxon>Cephaloboidea</taxon>
        <taxon>Cephalobidae</taxon>
        <taxon>Acrobeloides</taxon>
    </lineage>
</organism>